<organism evidence="5 6">
    <name type="scientific">Cloacibacillus porcorum</name>
    <dbReference type="NCBI Taxonomy" id="1197717"/>
    <lineage>
        <taxon>Bacteria</taxon>
        <taxon>Thermotogati</taxon>
        <taxon>Synergistota</taxon>
        <taxon>Synergistia</taxon>
        <taxon>Synergistales</taxon>
        <taxon>Synergistaceae</taxon>
        <taxon>Cloacibacillus</taxon>
    </lineage>
</organism>
<dbReference type="InterPro" id="IPR036388">
    <property type="entry name" value="WH-like_DNA-bd_sf"/>
</dbReference>
<proteinExistence type="predicted"/>
<evidence type="ECO:0000313" key="5">
    <source>
        <dbReference type="EMBL" id="ANZ45694.1"/>
    </source>
</evidence>
<dbReference type="PANTHER" id="PTHR30514:SF18">
    <property type="entry name" value="RPIR-FAMILY TRANSCRIPTIONAL REGULATOR"/>
    <property type="match status" value="1"/>
</dbReference>
<dbReference type="InterPro" id="IPR035472">
    <property type="entry name" value="RpiR-like_SIS"/>
</dbReference>
<keyword evidence="3" id="KW-0804">Transcription</keyword>
<dbReference type="PROSITE" id="PS51071">
    <property type="entry name" value="HTH_RPIR"/>
    <property type="match status" value="1"/>
</dbReference>
<dbReference type="GO" id="GO:0003700">
    <property type="term" value="F:DNA-binding transcription factor activity"/>
    <property type="evidence" value="ECO:0007669"/>
    <property type="project" value="InterPro"/>
</dbReference>
<dbReference type="SUPFAM" id="SSF53697">
    <property type="entry name" value="SIS domain"/>
    <property type="match status" value="1"/>
</dbReference>
<gene>
    <name evidence="5" type="ORF">BED41_11775</name>
</gene>
<name>A0A1B2I6V3_9BACT</name>
<evidence type="ECO:0000259" key="4">
    <source>
        <dbReference type="PROSITE" id="PS51071"/>
    </source>
</evidence>
<feature type="domain" description="HTH rpiR-type" evidence="4">
    <location>
        <begin position="7"/>
        <end position="83"/>
    </location>
</feature>
<accession>A0A1B2I6V3</accession>
<dbReference type="KEGG" id="cpor:BED41_11775"/>
<dbReference type="GeneID" id="83058525"/>
<dbReference type="EMBL" id="CP016757">
    <property type="protein sequence ID" value="ANZ45694.1"/>
    <property type="molecule type" value="Genomic_DNA"/>
</dbReference>
<evidence type="ECO:0000256" key="2">
    <source>
        <dbReference type="ARBA" id="ARBA00023125"/>
    </source>
</evidence>
<keyword evidence="6" id="KW-1185">Reference proteome</keyword>
<dbReference type="GO" id="GO:0003677">
    <property type="term" value="F:DNA binding"/>
    <property type="evidence" value="ECO:0007669"/>
    <property type="project" value="UniProtKB-KW"/>
</dbReference>
<dbReference type="InterPro" id="IPR009057">
    <property type="entry name" value="Homeodomain-like_sf"/>
</dbReference>
<dbReference type="Pfam" id="PF01380">
    <property type="entry name" value="SIS"/>
    <property type="match status" value="1"/>
</dbReference>
<dbReference type="STRING" id="1197717.BED41_11775"/>
<evidence type="ECO:0000256" key="3">
    <source>
        <dbReference type="ARBA" id="ARBA00023163"/>
    </source>
</evidence>
<dbReference type="InterPro" id="IPR001347">
    <property type="entry name" value="SIS_dom"/>
</dbReference>
<dbReference type="SUPFAM" id="SSF46689">
    <property type="entry name" value="Homeodomain-like"/>
    <property type="match status" value="1"/>
</dbReference>
<dbReference type="PANTHER" id="PTHR30514">
    <property type="entry name" value="GLUCOKINASE"/>
    <property type="match status" value="1"/>
</dbReference>
<dbReference type="GO" id="GO:1901135">
    <property type="term" value="P:carbohydrate derivative metabolic process"/>
    <property type="evidence" value="ECO:0007669"/>
    <property type="project" value="InterPro"/>
</dbReference>
<evidence type="ECO:0000256" key="1">
    <source>
        <dbReference type="ARBA" id="ARBA00023015"/>
    </source>
</evidence>
<dbReference type="Gene3D" id="1.10.10.10">
    <property type="entry name" value="Winged helix-like DNA-binding domain superfamily/Winged helix DNA-binding domain"/>
    <property type="match status" value="1"/>
</dbReference>
<dbReference type="RefSeq" id="WP_066746484.1">
    <property type="nucleotide sequence ID" value="NZ_CP016757.1"/>
</dbReference>
<dbReference type="OrthoDB" id="5251at2"/>
<dbReference type="Proteomes" id="UP000093044">
    <property type="component" value="Chromosome"/>
</dbReference>
<dbReference type="GO" id="GO:0097367">
    <property type="term" value="F:carbohydrate derivative binding"/>
    <property type="evidence" value="ECO:0007669"/>
    <property type="project" value="InterPro"/>
</dbReference>
<dbReference type="CDD" id="cd05013">
    <property type="entry name" value="SIS_RpiR"/>
    <property type="match status" value="1"/>
</dbReference>
<evidence type="ECO:0000313" key="6">
    <source>
        <dbReference type="Proteomes" id="UP000093044"/>
    </source>
</evidence>
<dbReference type="InterPro" id="IPR000281">
    <property type="entry name" value="HTH_RpiR"/>
</dbReference>
<dbReference type="InterPro" id="IPR046348">
    <property type="entry name" value="SIS_dom_sf"/>
</dbReference>
<dbReference type="Gene3D" id="3.40.50.10490">
    <property type="entry name" value="Glucose-6-phosphate isomerase like protein, domain 1"/>
    <property type="match status" value="1"/>
</dbReference>
<reference evidence="5" key="1">
    <citation type="submission" date="2016-08" db="EMBL/GenBank/DDBJ databases">
        <title>Complete genome of Cloacibacillus porcorum.</title>
        <authorList>
            <person name="Looft T."/>
            <person name="Bayles D.O."/>
            <person name="Alt D.P."/>
        </authorList>
    </citation>
    <scope>NUCLEOTIDE SEQUENCE [LARGE SCALE GENOMIC DNA]</scope>
    <source>
        <strain evidence="5">CL-84</strain>
    </source>
</reference>
<dbReference type="Pfam" id="PF01418">
    <property type="entry name" value="HTH_6"/>
    <property type="match status" value="1"/>
</dbReference>
<keyword evidence="2" id="KW-0238">DNA-binding</keyword>
<sequence length="300" mass="34104">MANRKSETLLQRIADVNDHLSPKQSKIAQYVVKNYQKLAYCTLSELAQASKISDTTILRLVSALGYGGFPDFMFALRKEIEKNTDTNRIMGKFELKQEKYKFPEDTCQAIFDLEMQVLKETLAKADKEKHSTAVDLLLQAPSVTIVGFGANTYCSQALAYGLQVMRPNVKIIEQISATEGNTIQDVPEASACVAFSTPRYPKDTQFILEKIRQQRQTKIIGLSDSILSPIAPLCDIFFEIPIKYVTFSDPNAAFMAMIHSLLFGLYLRDPKNIKKRIKDYDSYTKEREYYLNDSLNLVEF</sequence>
<dbReference type="AlphaFoldDB" id="A0A1B2I6V3"/>
<dbReference type="InterPro" id="IPR047640">
    <property type="entry name" value="RpiR-like"/>
</dbReference>
<protein>
    <recommendedName>
        <fullName evidence="4">HTH rpiR-type domain-containing protein</fullName>
    </recommendedName>
</protein>
<keyword evidence="1" id="KW-0805">Transcription regulation</keyword>